<dbReference type="GO" id="GO:0006813">
    <property type="term" value="P:potassium ion transport"/>
    <property type="evidence" value="ECO:0007669"/>
    <property type="project" value="InterPro"/>
</dbReference>
<dbReference type="GO" id="GO:0008324">
    <property type="term" value="F:monoatomic cation transmembrane transporter activity"/>
    <property type="evidence" value="ECO:0007669"/>
    <property type="project" value="InterPro"/>
</dbReference>
<dbReference type="InterPro" id="IPR036291">
    <property type="entry name" value="NAD(P)-bd_dom_sf"/>
</dbReference>
<dbReference type="PROSITE" id="PS51201">
    <property type="entry name" value="RCK_N"/>
    <property type="match status" value="1"/>
</dbReference>
<protein>
    <submittedName>
        <fullName evidence="3">Potassium uptake protein</fullName>
    </submittedName>
</protein>
<dbReference type="eggNOG" id="COG0569">
    <property type="taxonomic scope" value="Bacteria"/>
</dbReference>
<comment type="caution">
    <text evidence="3">The sequence shown here is derived from an EMBL/GenBank/DDBJ whole genome shotgun (WGS) entry which is preliminary data.</text>
</comment>
<feature type="domain" description="RCK N-terminal" evidence="1">
    <location>
        <begin position="1"/>
        <end position="117"/>
    </location>
</feature>
<evidence type="ECO:0000313" key="4">
    <source>
        <dbReference type="Proteomes" id="UP000035065"/>
    </source>
</evidence>
<dbReference type="Proteomes" id="UP000035065">
    <property type="component" value="Unassembled WGS sequence"/>
</dbReference>
<accession>F1YNR2</accession>
<dbReference type="Pfam" id="PF02254">
    <property type="entry name" value="TrkA_N"/>
    <property type="match status" value="1"/>
</dbReference>
<evidence type="ECO:0000313" key="3">
    <source>
        <dbReference type="EMBL" id="EGD53669.1"/>
    </source>
</evidence>
<dbReference type="PANTHER" id="PTHR43833:SF7">
    <property type="entry name" value="KTR SYSTEM POTASSIUM UPTAKE PROTEIN C"/>
    <property type="match status" value="1"/>
</dbReference>
<evidence type="ECO:0000259" key="1">
    <source>
        <dbReference type="PROSITE" id="PS51201"/>
    </source>
</evidence>
<dbReference type="EMBL" id="AEUD01000019">
    <property type="protein sequence ID" value="EGD53669.1"/>
    <property type="molecule type" value="Genomic_DNA"/>
</dbReference>
<gene>
    <name evidence="3" type="ORF">SCNU_17792</name>
</gene>
<sequence>MRVAVIGLGRFGASLAVELVEQGVEVLGLDGDPALVQKYADEVSDSAVVDSTDPQALKQLGVETFDHVVVGIGSDLEGSVLTVSALLDIGVADIWAKAISRQHARILERIGAHHVVLPEHEMGARVAHLVIDRRMLDYVEFDDDFAMAKAPAPRDLVGFDLKSSKIRTNYDVTIVAVKRRGAEFTFAGLDTVVHEGDVLIVAGHRRALARFAESE</sequence>
<dbReference type="Gene3D" id="3.40.50.720">
    <property type="entry name" value="NAD(P)-binding Rossmann-like Domain"/>
    <property type="match status" value="1"/>
</dbReference>
<dbReference type="Pfam" id="PF02080">
    <property type="entry name" value="TrkA_C"/>
    <property type="match status" value="1"/>
</dbReference>
<name>F1YNR2_9ACTN</name>
<feature type="domain" description="RCK C-terminal" evidence="2">
    <location>
        <begin position="133"/>
        <end position="215"/>
    </location>
</feature>
<dbReference type="PANTHER" id="PTHR43833">
    <property type="entry name" value="POTASSIUM CHANNEL PROTEIN 2-RELATED-RELATED"/>
    <property type="match status" value="1"/>
</dbReference>
<dbReference type="InterPro" id="IPR050721">
    <property type="entry name" value="Trk_Ktr_HKT_K-transport"/>
</dbReference>
<evidence type="ECO:0000259" key="2">
    <source>
        <dbReference type="PROSITE" id="PS51202"/>
    </source>
</evidence>
<proteinExistence type="predicted"/>
<dbReference type="InterPro" id="IPR006037">
    <property type="entry name" value="RCK_C"/>
</dbReference>
<dbReference type="InterPro" id="IPR003148">
    <property type="entry name" value="RCK_N"/>
</dbReference>
<dbReference type="PROSITE" id="PS51202">
    <property type="entry name" value="RCK_C"/>
    <property type="match status" value="1"/>
</dbReference>
<dbReference type="STRING" id="644548.SCNU_17792"/>
<dbReference type="InterPro" id="IPR036721">
    <property type="entry name" value="RCK_C_sf"/>
</dbReference>
<dbReference type="OrthoDB" id="9776294at2"/>
<dbReference type="AlphaFoldDB" id="F1YNR2"/>
<organism evidence="3 4">
    <name type="scientific">Gordonia neofelifaecis NRRL B-59395</name>
    <dbReference type="NCBI Taxonomy" id="644548"/>
    <lineage>
        <taxon>Bacteria</taxon>
        <taxon>Bacillati</taxon>
        <taxon>Actinomycetota</taxon>
        <taxon>Actinomycetes</taxon>
        <taxon>Mycobacteriales</taxon>
        <taxon>Gordoniaceae</taxon>
        <taxon>Gordonia</taxon>
    </lineage>
</organism>
<dbReference type="Gene3D" id="3.30.70.1450">
    <property type="entry name" value="Regulator of K+ conductance, C-terminal domain"/>
    <property type="match status" value="1"/>
</dbReference>
<dbReference type="SUPFAM" id="SSF51735">
    <property type="entry name" value="NAD(P)-binding Rossmann-fold domains"/>
    <property type="match status" value="1"/>
</dbReference>
<dbReference type="SUPFAM" id="SSF116726">
    <property type="entry name" value="TrkA C-terminal domain-like"/>
    <property type="match status" value="1"/>
</dbReference>
<dbReference type="RefSeq" id="WP_009680751.1">
    <property type="nucleotide sequence ID" value="NZ_AEUD01000019.1"/>
</dbReference>
<reference evidence="3 4" key="1">
    <citation type="journal article" date="2011" name="J. Bacteriol.">
        <title>Draft Genome Sequence of Gordonia neofelifaecis NRRL B-59395, a Cholesterol-Degrading Actinomycete.</title>
        <authorList>
            <person name="Ge F."/>
            <person name="Li W."/>
            <person name="Chen G."/>
            <person name="Liu Y."/>
            <person name="Zhang G."/>
            <person name="Yong B."/>
            <person name="Wang Q."/>
            <person name="Wang N."/>
            <person name="Huang Z."/>
            <person name="Li W."/>
            <person name="Wang J."/>
            <person name="Wu C."/>
            <person name="Xie Q."/>
            <person name="Liu G."/>
        </authorList>
    </citation>
    <scope>NUCLEOTIDE SEQUENCE [LARGE SCALE GENOMIC DNA]</scope>
    <source>
        <strain evidence="3 4">NRRL B-59395</strain>
    </source>
</reference>
<keyword evidence="4" id="KW-1185">Reference proteome</keyword>